<accession>A0A6B1DBD8</accession>
<dbReference type="Pfam" id="PF12869">
    <property type="entry name" value="tRNA_anti-like"/>
    <property type="match status" value="1"/>
</dbReference>
<comment type="caution">
    <text evidence="2">The sequence shown here is derived from an EMBL/GenBank/DDBJ whole genome shotgun (WGS) entry which is preliminary data.</text>
</comment>
<evidence type="ECO:0000256" key="1">
    <source>
        <dbReference type="SAM" id="SignalP"/>
    </source>
</evidence>
<keyword evidence="1" id="KW-0732">Signal</keyword>
<protein>
    <recommendedName>
        <fullName evidence="3">DUF5666 domain-containing protein</fullName>
    </recommendedName>
</protein>
<feature type="signal peptide" evidence="1">
    <location>
        <begin position="1"/>
        <end position="23"/>
    </location>
</feature>
<dbReference type="InterPro" id="IPR012340">
    <property type="entry name" value="NA-bd_OB-fold"/>
</dbReference>
<feature type="chain" id="PRO_5025494343" description="DUF5666 domain-containing protein" evidence="1">
    <location>
        <begin position="24"/>
        <end position="215"/>
    </location>
</feature>
<evidence type="ECO:0000313" key="2">
    <source>
        <dbReference type="EMBL" id="MYC97058.1"/>
    </source>
</evidence>
<evidence type="ECO:0008006" key="3">
    <source>
        <dbReference type="Google" id="ProtNLM"/>
    </source>
</evidence>
<name>A0A6B1DBD8_9CHLR</name>
<sequence length="215" mass="23575">MKRILLILAIVAAISLGAAQLNAQGIVTLEDIAEKLRLLTREVEVQNAYTDTLATRVVDVENRLKILENPPAATPMTTITPVRSTSIPTATATPTQTPTPVPAVTVPRYELDDIFDEYGANEARAEAKYLDKIIEVNGVILDIEKKGGGFFSGKERYEITLEGRGFLSYLDCSLPLSSEDEVLRLNAGESITLRGELYFGSSTIINMRNCEIVKE</sequence>
<reference evidence="2" key="1">
    <citation type="submission" date="2019-09" db="EMBL/GenBank/DDBJ databases">
        <title>Characterisation of the sponge microbiome using genome-centric metagenomics.</title>
        <authorList>
            <person name="Engelberts J.P."/>
            <person name="Robbins S.J."/>
            <person name="De Goeij J.M."/>
            <person name="Aranda M."/>
            <person name="Bell S.C."/>
            <person name="Webster N.S."/>
        </authorList>
    </citation>
    <scope>NUCLEOTIDE SEQUENCE</scope>
    <source>
        <strain evidence="2">SB0661_bin_32</strain>
    </source>
</reference>
<dbReference type="EMBL" id="VXMH01000103">
    <property type="protein sequence ID" value="MYC97058.1"/>
    <property type="molecule type" value="Genomic_DNA"/>
</dbReference>
<proteinExistence type="predicted"/>
<gene>
    <name evidence="2" type="ORF">F4X14_19040</name>
</gene>
<dbReference type="Gene3D" id="2.40.50.140">
    <property type="entry name" value="Nucleic acid-binding proteins"/>
    <property type="match status" value="1"/>
</dbReference>
<dbReference type="AlphaFoldDB" id="A0A6B1DBD8"/>
<organism evidence="2">
    <name type="scientific">Caldilineaceae bacterium SB0661_bin_32</name>
    <dbReference type="NCBI Taxonomy" id="2605255"/>
    <lineage>
        <taxon>Bacteria</taxon>
        <taxon>Bacillati</taxon>
        <taxon>Chloroflexota</taxon>
        <taxon>Caldilineae</taxon>
        <taxon>Caldilineales</taxon>
        <taxon>Caldilineaceae</taxon>
    </lineage>
</organism>
<dbReference type="InterPro" id="IPR024422">
    <property type="entry name" value="Protein_unknown_function_OB"/>
</dbReference>